<dbReference type="RefSeq" id="WP_310890756.1">
    <property type="nucleotide sequence ID" value="NZ_BAAAGR010000001.1"/>
</dbReference>
<protein>
    <recommendedName>
        <fullName evidence="3">Glutamine--fructose-6-phosphate aminotransferase [isomerizing]</fullName>
        <ecNumber evidence="2">2.6.1.16</ecNumber>
    </recommendedName>
</protein>
<gene>
    <name evidence="4" type="ORF">KZC50_04495</name>
</gene>
<dbReference type="GO" id="GO:0006002">
    <property type="term" value="P:fructose 6-phosphate metabolic process"/>
    <property type="evidence" value="ECO:0007669"/>
    <property type="project" value="TreeGrafter"/>
</dbReference>
<dbReference type="GeneID" id="301457462"/>
<evidence type="ECO:0000313" key="4">
    <source>
        <dbReference type="EMBL" id="MDS0244868.1"/>
    </source>
</evidence>
<evidence type="ECO:0000256" key="3">
    <source>
        <dbReference type="ARBA" id="ARBA00016090"/>
    </source>
</evidence>
<dbReference type="GO" id="GO:0006047">
    <property type="term" value="P:UDP-N-acetylglucosamine metabolic process"/>
    <property type="evidence" value="ECO:0007669"/>
    <property type="project" value="TreeGrafter"/>
</dbReference>
<comment type="catalytic activity">
    <reaction evidence="1">
        <text>D-fructose 6-phosphate + L-glutamine = D-glucosamine 6-phosphate + L-glutamate</text>
        <dbReference type="Rhea" id="RHEA:13237"/>
        <dbReference type="ChEBI" id="CHEBI:29985"/>
        <dbReference type="ChEBI" id="CHEBI:58359"/>
        <dbReference type="ChEBI" id="CHEBI:58725"/>
        <dbReference type="ChEBI" id="CHEBI:61527"/>
        <dbReference type="EC" id="2.6.1.16"/>
    </reaction>
</comment>
<accession>A0AAJ2HKZ6</accession>
<dbReference type="GO" id="GO:0097367">
    <property type="term" value="F:carbohydrate derivative binding"/>
    <property type="evidence" value="ECO:0007669"/>
    <property type="project" value="InterPro"/>
</dbReference>
<organism evidence="4 5">
    <name type="scientific">Microbacterium aurantiacum</name>
    <dbReference type="NCBI Taxonomy" id="162393"/>
    <lineage>
        <taxon>Bacteria</taxon>
        <taxon>Bacillati</taxon>
        <taxon>Actinomycetota</taxon>
        <taxon>Actinomycetes</taxon>
        <taxon>Micrococcales</taxon>
        <taxon>Microbacteriaceae</taxon>
        <taxon>Microbacterium</taxon>
    </lineage>
</organism>
<proteinExistence type="predicted"/>
<dbReference type="GO" id="GO:0006487">
    <property type="term" value="P:protein N-linked glycosylation"/>
    <property type="evidence" value="ECO:0007669"/>
    <property type="project" value="TreeGrafter"/>
</dbReference>
<sequence length="360" mass="37758">MPSVSHATCSSTDRERITMEYLPFATAIRRQPDELPRVIASINHSLDGQAIDPWLPGQTVAILAMGASTNSSHALTAALTSVGVRTTSQTPRELLAMPADCQAGDHYVVVSESGRSPEPLEFSARARTGARIGITNFPDQAIAGVVDTVISLGGVDDSAAYSIGYLGTLVAYSALLRRAGHPSVAIDEDGLPDLVQQVLARSLEAASAIAERFEAVSSTDFVGHSYSFSSAAEGALLFREALGLPGAAFDTYQYLHGPAESASGTSGVIFLGDGRELVLAEELARAGVPTLAVTAVADDRQNQLQESGVVILSVPAVEGIARAVAETVALHAVVEGIALKRRISIETFNYSQPDTKLQES</sequence>
<evidence type="ECO:0000256" key="2">
    <source>
        <dbReference type="ARBA" id="ARBA00012916"/>
    </source>
</evidence>
<dbReference type="GO" id="GO:0004360">
    <property type="term" value="F:glutamine-fructose-6-phosphate transaminase (isomerizing) activity"/>
    <property type="evidence" value="ECO:0007669"/>
    <property type="project" value="UniProtKB-EC"/>
</dbReference>
<comment type="caution">
    <text evidence="4">The sequence shown here is derived from an EMBL/GenBank/DDBJ whole genome shotgun (WGS) entry which is preliminary data.</text>
</comment>
<dbReference type="SUPFAM" id="SSF53697">
    <property type="entry name" value="SIS domain"/>
    <property type="match status" value="1"/>
</dbReference>
<dbReference type="AlphaFoldDB" id="A0AAJ2HKZ6"/>
<evidence type="ECO:0000256" key="1">
    <source>
        <dbReference type="ARBA" id="ARBA00001031"/>
    </source>
</evidence>
<dbReference type="PANTHER" id="PTHR10937:SF0">
    <property type="entry name" value="GLUTAMINE--FRUCTOSE-6-PHOSPHATE TRANSAMINASE (ISOMERIZING)"/>
    <property type="match status" value="1"/>
</dbReference>
<reference evidence="4 5" key="1">
    <citation type="submission" date="2021-06" db="EMBL/GenBank/DDBJ databases">
        <title>Genome-based taxonomic framework of Microbacterium strains isolated from marine environment, the description of four new species and reclassification of four preexisting species.</title>
        <authorList>
            <person name="Lee S.D."/>
            <person name="Kim S.-M."/>
            <person name="Byeon Y.-S."/>
            <person name="Yang H.L."/>
            <person name="Kim I.S."/>
        </authorList>
    </citation>
    <scope>NUCLEOTIDE SEQUENCE [LARGE SCALE GENOMIC DNA]</scope>
    <source>
        <strain evidence="4 5">KACC 20514</strain>
    </source>
</reference>
<dbReference type="InterPro" id="IPR046348">
    <property type="entry name" value="SIS_dom_sf"/>
</dbReference>
<dbReference type="PANTHER" id="PTHR10937">
    <property type="entry name" value="GLUCOSAMINE--FRUCTOSE-6-PHOSPHATE AMINOTRANSFERASE, ISOMERIZING"/>
    <property type="match status" value="1"/>
</dbReference>
<dbReference type="Gene3D" id="3.40.50.10490">
    <property type="entry name" value="Glucose-6-phosphate isomerase like protein, domain 1"/>
    <property type="match status" value="2"/>
</dbReference>
<dbReference type="EMBL" id="JAHWXH010000001">
    <property type="protein sequence ID" value="MDS0244868.1"/>
    <property type="molecule type" value="Genomic_DNA"/>
</dbReference>
<dbReference type="Proteomes" id="UP001183582">
    <property type="component" value="Unassembled WGS sequence"/>
</dbReference>
<dbReference type="EC" id="2.6.1.16" evidence="2"/>
<name>A0AAJ2HKZ6_9MICO</name>
<evidence type="ECO:0000313" key="5">
    <source>
        <dbReference type="Proteomes" id="UP001183582"/>
    </source>
</evidence>